<dbReference type="EMBL" id="KZ819301">
    <property type="protein sequence ID" value="PWN96096.1"/>
    <property type="molecule type" value="Genomic_DNA"/>
</dbReference>
<feature type="domain" description="N-acetyltransferase" evidence="1">
    <location>
        <begin position="31"/>
        <end position="113"/>
    </location>
</feature>
<gene>
    <name evidence="2" type="ORF">FA09DRAFT_331679</name>
</gene>
<dbReference type="CDD" id="cd04301">
    <property type="entry name" value="NAT_SF"/>
    <property type="match status" value="1"/>
</dbReference>
<organism evidence="2 3">
    <name type="scientific">Tilletiopsis washingtonensis</name>
    <dbReference type="NCBI Taxonomy" id="58919"/>
    <lineage>
        <taxon>Eukaryota</taxon>
        <taxon>Fungi</taxon>
        <taxon>Dikarya</taxon>
        <taxon>Basidiomycota</taxon>
        <taxon>Ustilaginomycotina</taxon>
        <taxon>Exobasidiomycetes</taxon>
        <taxon>Entylomatales</taxon>
        <taxon>Entylomatales incertae sedis</taxon>
        <taxon>Tilletiopsis</taxon>
    </lineage>
</organism>
<accession>A0A316Z3Z3</accession>
<dbReference type="STRING" id="58919.A0A316Z3Z3"/>
<dbReference type="SUPFAM" id="SSF55729">
    <property type="entry name" value="Acyl-CoA N-acyltransferases (Nat)"/>
    <property type="match status" value="1"/>
</dbReference>
<proteinExistence type="predicted"/>
<evidence type="ECO:0000313" key="2">
    <source>
        <dbReference type="EMBL" id="PWN96096.1"/>
    </source>
</evidence>
<dbReference type="Gene3D" id="3.40.630.30">
    <property type="match status" value="1"/>
</dbReference>
<dbReference type="GO" id="GO:0016747">
    <property type="term" value="F:acyltransferase activity, transferring groups other than amino-acyl groups"/>
    <property type="evidence" value="ECO:0007669"/>
    <property type="project" value="InterPro"/>
</dbReference>
<dbReference type="Pfam" id="PF00583">
    <property type="entry name" value="Acetyltransf_1"/>
    <property type="match status" value="1"/>
</dbReference>
<dbReference type="InterPro" id="IPR016181">
    <property type="entry name" value="Acyl_CoA_acyltransferase"/>
</dbReference>
<dbReference type="AlphaFoldDB" id="A0A316Z3Z3"/>
<evidence type="ECO:0000313" key="3">
    <source>
        <dbReference type="Proteomes" id="UP000245946"/>
    </source>
</evidence>
<sequence>MSSSAFPRSLPAPRQAFEVDTSLDRLPVDDVWDWLHTKAYWQRQRTRQQFEQQLRSAHLCFAVYDTSRAADELVGFARVVGDGVALAYLADVFILEQYRSQGLGTPFMRIILDEDGRKQVRALRPWGVLPVADKRPGSGAGCCMPTSPSRGISRCAPSWS</sequence>
<dbReference type="Proteomes" id="UP000245946">
    <property type="component" value="Unassembled WGS sequence"/>
</dbReference>
<dbReference type="RefSeq" id="XP_025596375.1">
    <property type="nucleotide sequence ID" value="XM_025743129.1"/>
</dbReference>
<dbReference type="InterPro" id="IPR053144">
    <property type="entry name" value="Acetyltransferase_Butenolide"/>
</dbReference>
<dbReference type="GeneID" id="37270673"/>
<evidence type="ECO:0000259" key="1">
    <source>
        <dbReference type="Pfam" id="PF00583"/>
    </source>
</evidence>
<name>A0A316Z3Z3_9BASI</name>
<reference evidence="2 3" key="1">
    <citation type="journal article" date="2018" name="Mol. Biol. Evol.">
        <title>Broad Genomic Sampling Reveals a Smut Pathogenic Ancestry of the Fungal Clade Ustilaginomycotina.</title>
        <authorList>
            <person name="Kijpornyongpan T."/>
            <person name="Mondo S.J."/>
            <person name="Barry K."/>
            <person name="Sandor L."/>
            <person name="Lee J."/>
            <person name="Lipzen A."/>
            <person name="Pangilinan J."/>
            <person name="LaButti K."/>
            <person name="Hainaut M."/>
            <person name="Henrissat B."/>
            <person name="Grigoriev I.V."/>
            <person name="Spatafora J.W."/>
            <person name="Aime M.C."/>
        </authorList>
    </citation>
    <scope>NUCLEOTIDE SEQUENCE [LARGE SCALE GENOMIC DNA]</scope>
    <source>
        <strain evidence="2 3">MCA 4186</strain>
    </source>
</reference>
<dbReference type="PANTHER" id="PTHR43233:SF1">
    <property type="entry name" value="FAMILY N-ACETYLTRANSFERASE, PUTATIVE (AFU_ORTHOLOGUE AFUA_6G03350)-RELATED"/>
    <property type="match status" value="1"/>
</dbReference>
<protein>
    <recommendedName>
        <fullName evidence="1">N-acetyltransferase domain-containing protein</fullName>
    </recommendedName>
</protein>
<dbReference type="PANTHER" id="PTHR43233">
    <property type="entry name" value="FAMILY N-ACETYLTRANSFERASE, PUTATIVE (AFU_ORTHOLOGUE AFUA_6G03350)-RELATED"/>
    <property type="match status" value="1"/>
</dbReference>
<keyword evidence="3" id="KW-1185">Reference proteome</keyword>
<dbReference type="InterPro" id="IPR000182">
    <property type="entry name" value="GNAT_dom"/>
</dbReference>
<dbReference type="OrthoDB" id="2917952at2759"/>